<dbReference type="EMBL" id="BNAS01000002">
    <property type="protein sequence ID" value="GHH71048.1"/>
    <property type="molecule type" value="Genomic_DNA"/>
</dbReference>
<dbReference type="RefSeq" id="WP_229872285.1">
    <property type="nucleotide sequence ID" value="NZ_BNAS01000002.1"/>
</dbReference>
<reference evidence="1" key="1">
    <citation type="journal article" date="2014" name="Int. J. Syst. Evol. Microbiol.">
        <title>Complete genome sequence of Corynebacterium casei LMG S-19264T (=DSM 44701T), isolated from a smear-ripened cheese.</title>
        <authorList>
            <consortium name="US DOE Joint Genome Institute (JGI-PGF)"/>
            <person name="Walter F."/>
            <person name="Albersmeier A."/>
            <person name="Kalinowski J."/>
            <person name="Ruckert C."/>
        </authorList>
    </citation>
    <scope>NUCLEOTIDE SEQUENCE</scope>
    <source>
        <strain evidence="1">CGMCC 4.7398</strain>
    </source>
</reference>
<dbReference type="Proteomes" id="UP000627369">
    <property type="component" value="Unassembled WGS sequence"/>
</dbReference>
<accession>A0A919FRN3</accession>
<dbReference type="AlphaFoldDB" id="A0A919FRN3"/>
<organism evidence="1 2">
    <name type="scientific">Promicromonospora soli</name>
    <dbReference type="NCBI Taxonomy" id="2035533"/>
    <lineage>
        <taxon>Bacteria</taxon>
        <taxon>Bacillati</taxon>
        <taxon>Actinomycetota</taxon>
        <taxon>Actinomycetes</taxon>
        <taxon>Micrococcales</taxon>
        <taxon>Promicromonosporaceae</taxon>
        <taxon>Promicromonospora</taxon>
    </lineage>
</organism>
<reference evidence="1" key="2">
    <citation type="submission" date="2020-09" db="EMBL/GenBank/DDBJ databases">
        <authorList>
            <person name="Sun Q."/>
            <person name="Zhou Y."/>
        </authorList>
    </citation>
    <scope>NUCLEOTIDE SEQUENCE</scope>
    <source>
        <strain evidence="1">CGMCC 4.7398</strain>
    </source>
</reference>
<gene>
    <name evidence="1" type="ORF">GCM10017772_18710</name>
</gene>
<protein>
    <submittedName>
        <fullName evidence="1">Uncharacterized protein</fullName>
    </submittedName>
</protein>
<name>A0A919FRN3_9MICO</name>
<comment type="caution">
    <text evidence="1">The sequence shown here is derived from an EMBL/GenBank/DDBJ whole genome shotgun (WGS) entry which is preliminary data.</text>
</comment>
<evidence type="ECO:0000313" key="1">
    <source>
        <dbReference type="EMBL" id="GHH71048.1"/>
    </source>
</evidence>
<proteinExistence type="predicted"/>
<keyword evidence="2" id="KW-1185">Reference proteome</keyword>
<evidence type="ECO:0000313" key="2">
    <source>
        <dbReference type="Proteomes" id="UP000627369"/>
    </source>
</evidence>
<sequence length="299" mass="32499">MSRIAYPYLRPASSTVDAQPWRLLLGEEEVELPESLDGWDYNLDLRLRREVQVDGEAIREQCRLPAGAPLALSVVWYSTGSGLRGRSAFERLDGRGYATHHLDLTIAGAEVGGVLSIDTLLVVPEALAEVDALAPHRAGSMLWEHRSEIRLQGGASQFPIAVVDFGPSTLPDTAAWHLEVSGSMDSAAMGSLLLLVNERNKAVAEAFSRAGKPRQADSLVLSAVYADVARTMVEHALSREDFVDDANYGEETLGALMLDVFRQMFGARTIKDVRLRMQDSPSLMATEMQAAVGIFGGDS</sequence>